<protein>
    <recommendedName>
        <fullName evidence="6">Aspartyl aminopeptidase</fullName>
        <ecNumber evidence="5">3.4.11.21</ecNumber>
    </recommendedName>
</protein>
<evidence type="ECO:0000256" key="10">
    <source>
        <dbReference type="ARBA" id="ARBA00022801"/>
    </source>
</evidence>
<dbReference type="FunFam" id="2.30.250.10:FF:000001">
    <property type="entry name" value="Aspartyl aminopeptidase 1"/>
    <property type="match status" value="1"/>
</dbReference>
<sequence>EVCWQRRLIMKLKASPLEPKVDQARKTASTSQGCLPQPLRRAARSLTKCVRSQSEEEDMVQTSSLLRTKPVSSEEMAGPASVEVRKAAAEFITFLNKSVTPFHAVQECATRLKAAGFEELKECEQWKVEPKKKYFVTKNRSAILAFAVGGAYKPGNGFSVVVGHTDSPCLRVKPISRQQGDKFIQVGVSTYGGGLWRTWFDRDLSLAGEVALKKDNKLVRKLINIGRPIMCIPNLAIHLETDRTKFECNNETNLRPILESFAAAGLDGGAPKKPETPSCDPRDICGEHHSQFLDLVCEAVGEGCKPADLVDLDLYLYDSQPAAIIGAKEEFISGARLDNLVGTYTAVTALINSLDDDAAFTSCPNVRVAACYDNEEVGSQSAQGAETAFTEHVLRKLAAGGSTTEFECAIGKSMLISADQAHAAHPNYSAKHEENHRPAFHGGVVVKVNHNQRYATTMTTHAVLKQIAYEAGVPLQKMIVRNDSPCGSTVGPILSSRLGLATIDVGCPQLAMHSIREFGDTSSILQAQTLYTMFFKRLHDVLEPML</sequence>
<keyword evidence="9 13" id="KW-0479">Metal-binding</keyword>
<keyword evidence="15" id="KW-1185">Reference proteome</keyword>
<organism evidence="14 15">
    <name type="scientific">Pristionchus fissidentatus</name>
    <dbReference type="NCBI Taxonomy" id="1538716"/>
    <lineage>
        <taxon>Eukaryota</taxon>
        <taxon>Metazoa</taxon>
        <taxon>Ecdysozoa</taxon>
        <taxon>Nematoda</taxon>
        <taxon>Chromadorea</taxon>
        <taxon>Rhabditida</taxon>
        <taxon>Rhabditina</taxon>
        <taxon>Diplogasteromorpha</taxon>
        <taxon>Diplogasteroidea</taxon>
        <taxon>Neodiplogasteridae</taxon>
        <taxon>Pristionchus</taxon>
    </lineage>
</organism>
<comment type="subunit">
    <text evidence="4">Tetrahedron-shaped homododecamer built from six homodimers.</text>
</comment>
<evidence type="ECO:0000256" key="2">
    <source>
        <dbReference type="ARBA" id="ARBA00001947"/>
    </source>
</evidence>
<gene>
    <name evidence="14" type="ORF">PFISCL1PPCAC_11259</name>
</gene>
<evidence type="ECO:0000256" key="7">
    <source>
        <dbReference type="ARBA" id="ARBA00022438"/>
    </source>
</evidence>
<reference evidence="14" key="1">
    <citation type="submission" date="2023-10" db="EMBL/GenBank/DDBJ databases">
        <title>Genome assembly of Pristionchus species.</title>
        <authorList>
            <person name="Yoshida K."/>
            <person name="Sommer R.J."/>
        </authorList>
    </citation>
    <scope>NUCLEOTIDE SEQUENCE</scope>
    <source>
        <strain evidence="14">RS5133</strain>
    </source>
</reference>
<dbReference type="SUPFAM" id="SSF53187">
    <property type="entry name" value="Zn-dependent exopeptidases"/>
    <property type="match status" value="1"/>
</dbReference>
<evidence type="ECO:0000256" key="11">
    <source>
        <dbReference type="ARBA" id="ARBA00022833"/>
    </source>
</evidence>
<evidence type="ECO:0000256" key="4">
    <source>
        <dbReference type="ARBA" id="ARBA00011395"/>
    </source>
</evidence>
<feature type="non-terminal residue" evidence="14">
    <location>
        <position position="1"/>
    </location>
</feature>
<comment type="cofactor">
    <cofactor evidence="2">
        <name>Zn(2+)</name>
        <dbReference type="ChEBI" id="CHEBI:29105"/>
    </cofactor>
</comment>
<dbReference type="GO" id="GO:0005737">
    <property type="term" value="C:cytoplasm"/>
    <property type="evidence" value="ECO:0007669"/>
    <property type="project" value="UniProtKB-ARBA"/>
</dbReference>
<evidence type="ECO:0000256" key="6">
    <source>
        <dbReference type="ARBA" id="ARBA00015118"/>
    </source>
</evidence>
<dbReference type="AlphaFoldDB" id="A0AAV5VPJ9"/>
<evidence type="ECO:0000313" key="15">
    <source>
        <dbReference type="Proteomes" id="UP001432322"/>
    </source>
</evidence>
<keyword evidence="12 13" id="KW-0482">Metalloprotease</keyword>
<name>A0AAV5VPJ9_9BILA</name>
<evidence type="ECO:0000256" key="1">
    <source>
        <dbReference type="ARBA" id="ARBA00001335"/>
    </source>
</evidence>
<dbReference type="Pfam" id="PF02127">
    <property type="entry name" value="Peptidase_M18"/>
    <property type="match status" value="1"/>
</dbReference>
<dbReference type="NCBIfam" id="NF002759">
    <property type="entry name" value="PRK02813.1"/>
    <property type="match status" value="1"/>
</dbReference>
<dbReference type="InterPro" id="IPR023358">
    <property type="entry name" value="Peptidase_M18_dom2"/>
</dbReference>
<comment type="caution">
    <text evidence="14">The sequence shown here is derived from an EMBL/GenBank/DDBJ whole genome shotgun (WGS) entry which is preliminary data.</text>
</comment>
<evidence type="ECO:0000256" key="13">
    <source>
        <dbReference type="RuleBase" id="RU004386"/>
    </source>
</evidence>
<evidence type="ECO:0000256" key="8">
    <source>
        <dbReference type="ARBA" id="ARBA00022670"/>
    </source>
</evidence>
<dbReference type="PANTHER" id="PTHR28570">
    <property type="entry name" value="ASPARTYL AMINOPEPTIDASE"/>
    <property type="match status" value="1"/>
</dbReference>
<dbReference type="GO" id="GO:0008237">
    <property type="term" value="F:metallopeptidase activity"/>
    <property type="evidence" value="ECO:0007669"/>
    <property type="project" value="UniProtKB-KW"/>
</dbReference>
<proteinExistence type="inferred from homology"/>
<keyword evidence="7 13" id="KW-0031">Aminopeptidase</keyword>
<accession>A0AAV5VPJ9</accession>
<keyword evidence="10 13" id="KW-0378">Hydrolase</keyword>
<evidence type="ECO:0000313" key="14">
    <source>
        <dbReference type="EMBL" id="GMT19962.1"/>
    </source>
</evidence>
<dbReference type="GO" id="GO:0004177">
    <property type="term" value="F:aminopeptidase activity"/>
    <property type="evidence" value="ECO:0007669"/>
    <property type="project" value="UniProtKB-KW"/>
</dbReference>
<dbReference type="SUPFAM" id="SSF101821">
    <property type="entry name" value="Aminopeptidase/glucanase lid domain"/>
    <property type="match status" value="1"/>
</dbReference>
<keyword evidence="11 13" id="KW-0862">Zinc</keyword>
<dbReference type="EMBL" id="BTSY01000003">
    <property type="protein sequence ID" value="GMT19962.1"/>
    <property type="molecule type" value="Genomic_DNA"/>
</dbReference>
<evidence type="ECO:0000256" key="12">
    <source>
        <dbReference type="ARBA" id="ARBA00023049"/>
    </source>
</evidence>
<dbReference type="GO" id="GO:0008270">
    <property type="term" value="F:zinc ion binding"/>
    <property type="evidence" value="ECO:0007669"/>
    <property type="project" value="InterPro"/>
</dbReference>
<dbReference type="CDD" id="cd05658">
    <property type="entry name" value="M18_DAP"/>
    <property type="match status" value="1"/>
</dbReference>
<keyword evidence="8 13" id="KW-0645">Protease</keyword>
<dbReference type="InterPro" id="IPR001948">
    <property type="entry name" value="Peptidase_M18"/>
</dbReference>
<comment type="similarity">
    <text evidence="3 13">Belongs to the peptidase M18 family.</text>
</comment>
<dbReference type="Gene3D" id="3.40.630.10">
    <property type="entry name" value="Zn peptidases"/>
    <property type="match status" value="1"/>
</dbReference>
<dbReference type="Gene3D" id="2.30.250.10">
    <property type="entry name" value="Aminopeptidase i, Domain 2"/>
    <property type="match status" value="1"/>
</dbReference>
<dbReference type="PANTHER" id="PTHR28570:SF3">
    <property type="entry name" value="ASPARTYL AMINOPEPTIDASE"/>
    <property type="match status" value="1"/>
</dbReference>
<dbReference type="GO" id="GO:0006508">
    <property type="term" value="P:proteolysis"/>
    <property type="evidence" value="ECO:0007669"/>
    <property type="project" value="UniProtKB-KW"/>
</dbReference>
<dbReference type="Proteomes" id="UP001432322">
    <property type="component" value="Unassembled WGS sequence"/>
</dbReference>
<evidence type="ECO:0000256" key="9">
    <source>
        <dbReference type="ARBA" id="ARBA00022723"/>
    </source>
</evidence>
<evidence type="ECO:0000256" key="3">
    <source>
        <dbReference type="ARBA" id="ARBA00008290"/>
    </source>
</evidence>
<evidence type="ECO:0000256" key="5">
    <source>
        <dbReference type="ARBA" id="ARBA00011965"/>
    </source>
</evidence>
<dbReference type="PRINTS" id="PR00932">
    <property type="entry name" value="AMINO1PTASE"/>
</dbReference>
<comment type="catalytic activity">
    <reaction evidence="1">
        <text>Release of an N-terminal aspartate or glutamate from a peptide, with a preference for aspartate.</text>
        <dbReference type="EC" id="3.4.11.21"/>
    </reaction>
</comment>
<dbReference type="EC" id="3.4.11.21" evidence="5"/>